<evidence type="ECO:0000256" key="1">
    <source>
        <dbReference type="SAM" id="MobiDB-lite"/>
    </source>
</evidence>
<dbReference type="GO" id="GO:0009507">
    <property type="term" value="C:chloroplast"/>
    <property type="evidence" value="ECO:0007669"/>
    <property type="project" value="TreeGrafter"/>
</dbReference>
<dbReference type="GO" id="GO:0005794">
    <property type="term" value="C:Golgi apparatus"/>
    <property type="evidence" value="ECO:0007669"/>
    <property type="project" value="TreeGrafter"/>
</dbReference>
<dbReference type="GO" id="GO:0009506">
    <property type="term" value="C:plasmodesma"/>
    <property type="evidence" value="ECO:0007669"/>
    <property type="project" value="TreeGrafter"/>
</dbReference>
<dbReference type="GO" id="GO:0071439">
    <property type="term" value="C:clathrin complex"/>
    <property type="evidence" value="ECO:0007669"/>
    <property type="project" value="TreeGrafter"/>
</dbReference>
<dbReference type="GO" id="GO:0006898">
    <property type="term" value="P:receptor-mediated endocytosis"/>
    <property type="evidence" value="ECO:0007669"/>
    <property type="project" value="TreeGrafter"/>
</dbReference>
<dbReference type="AlphaFoldDB" id="A0A8S0S0V3"/>
<feature type="region of interest" description="Disordered" evidence="1">
    <location>
        <begin position="16"/>
        <end position="36"/>
    </location>
</feature>
<dbReference type="PANTHER" id="PTHR10292:SF1">
    <property type="entry name" value="CLATHRIN HEAVY CHAIN"/>
    <property type="match status" value="1"/>
</dbReference>
<dbReference type="OrthoDB" id="1749598at2759"/>
<evidence type="ECO:0000313" key="3">
    <source>
        <dbReference type="Proteomes" id="UP000594638"/>
    </source>
</evidence>
<dbReference type="PANTHER" id="PTHR10292">
    <property type="entry name" value="CLATHRIN HEAVY CHAIN RELATED"/>
    <property type="match status" value="1"/>
</dbReference>
<accession>A0A8S0S0V3</accession>
<protein>
    <submittedName>
        <fullName evidence="2">Clathrin heavy chain 1</fullName>
    </submittedName>
</protein>
<dbReference type="EMBL" id="CACTIH010003781">
    <property type="protein sequence ID" value="CAA2984876.1"/>
    <property type="molecule type" value="Genomic_DNA"/>
</dbReference>
<dbReference type="GO" id="GO:0005886">
    <property type="term" value="C:plasma membrane"/>
    <property type="evidence" value="ECO:0007669"/>
    <property type="project" value="TreeGrafter"/>
</dbReference>
<keyword evidence="3" id="KW-1185">Reference proteome</keyword>
<dbReference type="Gramene" id="OE9A049187T1">
    <property type="protein sequence ID" value="OE9A049187C1"/>
    <property type="gene ID" value="OE9A049187"/>
</dbReference>
<dbReference type="Proteomes" id="UP000594638">
    <property type="component" value="Unassembled WGS sequence"/>
</dbReference>
<reference evidence="2 3" key="1">
    <citation type="submission" date="2019-12" db="EMBL/GenBank/DDBJ databases">
        <authorList>
            <person name="Alioto T."/>
            <person name="Alioto T."/>
            <person name="Gomez Garrido J."/>
        </authorList>
    </citation>
    <scope>NUCLEOTIDE SEQUENCE [LARGE SCALE GENOMIC DNA]</scope>
</reference>
<comment type="caution">
    <text evidence="2">The sequence shown here is derived from an EMBL/GenBank/DDBJ whole genome shotgun (WGS) entry which is preliminary data.</text>
</comment>
<sequence length="177" mass="19171">MHYSSAVSFTSTTAATSPVLGRPQTSHTIAPSNQITGSGPVDILPINVPAASDPIPLPKGGKCKIQEPITPFIQKKSKGYVVGKMDGDLWAKVLDPKNEFGRQLIDQVVSSALPKIGEVALEAQLYEEAFAILKFNLDVQVINMLLDNIRDINQSLRSVLKKMQFGVSLLKLNTGKD</sequence>
<organism evidence="2 3">
    <name type="scientific">Olea europaea subsp. europaea</name>
    <dbReference type="NCBI Taxonomy" id="158383"/>
    <lineage>
        <taxon>Eukaryota</taxon>
        <taxon>Viridiplantae</taxon>
        <taxon>Streptophyta</taxon>
        <taxon>Embryophyta</taxon>
        <taxon>Tracheophyta</taxon>
        <taxon>Spermatophyta</taxon>
        <taxon>Magnoliopsida</taxon>
        <taxon>eudicotyledons</taxon>
        <taxon>Gunneridae</taxon>
        <taxon>Pentapetalae</taxon>
        <taxon>asterids</taxon>
        <taxon>lamiids</taxon>
        <taxon>Lamiales</taxon>
        <taxon>Oleaceae</taxon>
        <taxon>Oleeae</taxon>
        <taxon>Olea</taxon>
    </lineage>
</organism>
<feature type="compositionally biased region" description="Polar residues" evidence="1">
    <location>
        <begin position="23"/>
        <end position="36"/>
    </location>
</feature>
<evidence type="ECO:0000313" key="2">
    <source>
        <dbReference type="EMBL" id="CAA2984876.1"/>
    </source>
</evidence>
<proteinExistence type="predicted"/>
<dbReference type="GO" id="GO:0032051">
    <property type="term" value="F:clathrin light chain binding"/>
    <property type="evidence" value="ECO:0007669"/>
    <property type="project" value="TreeGrafter"/>
</dbReference>
<gene>
    <name evidence="2" type="ORF">OLEA9_A049187</name>
</gene>
<name>A0A8S0S0V3_OLEEU</name>